<accession>A0ABW5XBY5</accession>
<comment type="similarity">
    <text evidence="2">Belongs to the DegT/DnrJ/EryC1 family.</text>
</comment>
<keyword evidence="2" id="KW-0663">Pyridoxal phosphate</keyword>
<evidence type="ECO:0000256" key="1">
    <source>
        <dbReference type="ARBA" id="ARBA00001933"/>
    </source>
</evidence>
<comment type="cofactor">
    <cofactor evidence="1">
        <name>pyridoxal 5'-phosphate</name>
        <dbReference type="ChEBI" id="CHEBI:597326"/>
    </cofactor>
</comment>
<evidence type="ECO:0000313" key="3">
    <source>
        <dbReference type="EMBL" id="MFD2839388.1"/>
    </source>
</evidence>
<dbReference type="Proteomes" id="UP001597391">
    <property type="component" value="Unassembled WGS sequence"/>
</dbReference>
<keyword evidence="3" id="KW-0032">Aminotransferase</keyword>
<dbReference type="InterPro" id="IPR015421">
    <property type="entry name" value="PyrdxlP-dep_Trfase_major"/>
</dbReference>
<gene>
    <name evidence="3" type="ORF">ACFSYH_02220</name>
</gene>
<organism evidence="3 4">
    <name type="scientific">Populibacterium corticicola</name>
    <dbReference type="NCBI Taxonomy" id="1812826"/>
    <lineage>
        <taxon>Bacteria</taxon>
        <taxon>Bacillati</taxon>
        <taxon>Actinomycetota</taxon>
        <taxon>Actinomycetes</taxon>
        <taxon>Micrococcales</taxon>
        <taxon>Jonesiaceae</taxon>
        <taxon>Populibacterium</taxon>
    </lineage>
</organism>
<reference evidence="4" key="1">
    <citation type="journal article" date="2019" name="Int. J. Syst. Evol. Microbiol.">
        <title>The Global Catalogue of Microorganisms (GCM) 10K type strain sequencing project: providing services to taxonomists for standard genome sequencing and annotation.</title>
        <authorList>
            <consortium name="The Broad Institute Genomics Platform"/>
            <consortium name="The Broad Institute Genome Sequencing Center for Infectious Disease"/>
            <person name="Wu L."/>
            <person name="Ma J."/>
        </authorList>
    </citation>
    <scope>NUCLEOTIDE SEQUENCE [LARGE SCALE GENOMIC DNA]</scope>
    <source>
        <strain evidence="4">KCTC 33576</strain>
    </source>
</reference>
<dbReference type="InterPro" id="IPR015424">
    <property type="entry name" value="PyrdxlP-dep_Trfase"/>
</dbReference>
<comment type="caution">
    <text evidence="3">The sequence shown here is derived from an EMBL/GenBank/DDBJ whole genome shotgun (WGS) entry which is preliminary data.</text>
</comment>
<evidence type="ECO:0000313" key="4">
    <source>
        <dbReference type="Proteomes" id="UP001597391"/>
    </source>
</evidence>
<dbReference type="RefSeq" id="WP_377464855.1">
    <property type="nucleotide sequence ID" value="NZ_JBHUOP010000001.1"/>
</dbReference>
<evidence type="ECO:0000256" key="2">
    <source>
        <dbReference type="RuleBase" id="RU004508"/>
    </source>
</evidence>
<sequence length="390" mass="41512">MSASAALKDLLASRSGTSAEDWFLVFKARYGMEAVFSAVRATVGPGNVATQIFTCATAVNPILAAGLTPRYSEIDPDTFALAPTAFGVGVDDRAAVIQNTFGVIDDESARVLGEVARTNGLIVVEDSAHAVGRFARGVDGRPVADVSVHSFGVEKLLPTKFGGAIWLNPHTRDEGYTTEVRAAMVSALTGLPAPSGKQAFAAKSYRNQLRILTRVPGGLGRGLRTMLVNAGLFDPPISEQESRGRQGQPVGISPWVAQQAVAALESVADIESQRESAVQVYVRELEGVVTIPAAVSRGGAFVRFPFYVSSAQQAEEMITDLSRAGVPAGRWYRPALFPGAHDPQAYNYAPGSSELRVSEDAIARVVNLPTNVSEQRALEIVQLVRRFLAS</sequence>
<dbReference type="Pfam" id="PF01041">
    <property type="entry name" value="DegT_DnrJ_EryC1"/>
    <property type="match status" value="2"/>
</dbReference>
<dbReference type="EMBL" id="JBHUOP010000001">
    <property type="protein sequence ID" value="MFD2839388.1"/>
    <property type="molecule type" value="Genomic_DNA"/>
</dbReference>
<dbReference type="InterPro" id="IPR000653">
    <property type="entry name" value="DegT/StrS_aminotransferase"/>
</dbReference>
<dbReference type="InterPro" id="IPR015422">
    <property type="entry name" value="PyrdxlP-dep_Trfase_small"/>
</dbReference>
<keyword evidence="3" id="KW-0808">Transferase</keyword>
<dbReference type="GO" id="GO:0008483">
    <property type="term" value="F:transaminase activity"/>
    <property type="evidence" value="ECO:0007669"/>
    <property type="project" value="UniProtKB-KW"/>
</dbReference>
<name>A0ABW5XBY5_9MICO</name>
<dbReference type="SUPFAM" id="SSF53383">
    <property type="entry name" value="PLP-dependent transferases"/>
    <property type="match status" value="1"/>
</dbReference>
<dbReference type="PANTHER" id="PTHR30244">
    <property type="entry name" value="TRANSAMINASE"/>
    <property type="match status" value="1"/>
</dbReference>
<dbReference type="Gene3D" id="3.40.640.10">
    <property type="entry name" value="Type I PLP-dependent aspartate aminotransferase-like (Major domain)"/>
    <property type="match status" value="1"/>
</dbReference>
<dbReference type="PANTHER" id="PTHR30244:SF34">
    <property type="entry name" value="DTDP-4-AMINO-4,6-DIDEOXYGALACTOSE TRANSAMINASE"/>
    <property type="match status" value="1"/>
</dbReference>
<proteinExistence type="inferred from homology"/>
<protein>
    <submittedName>
        <fullName evidence="3">DegT/DnrJ/EryC1/StrS family aminotransferase</fullName>
    </submittedName>
</protein>
<keyword evidence="4" id="KW-1185">Reference proteome</keyword>
<dbReference type="Gene3D" id="3.90.1150.10">
    <property type="entry name" value="Aspartate Aminotransferase, domain 1"/>
    <property type="match status" value="1"/>
</dbReference>